<evidence type="ECO:0000256" key="1">
    <source>
        <dbReference type="ARBA" id="ARBA00007664"/>
    </source>
</evidence>
<dbReference type="Gene3D" id="2.40.10.10">
    <property type="entry name" value="Trypsin-like serine proteases"/>
    <property type="match status" value="1"/>
</dbReference>
<name>A0A6N6VS48_9BACT</name>
<sequence>MFKKTLFILSLFLFSSCSENPKEKEKELSCSELLDQFHNNKNSTQYIVNSCAGYDKEKNIPGYESTVYIAGNFGICTGVAIADKTILTAAHCFYKKDDKGVYSKATRSDVFVFNEKPLSYKTDKKITVRHIIYNNIYNPSNKDNIPFADIAILKTTESISKLNIKQARIAKEYFDGEKTLFVGFGQTGEFEDNSKGIIRWAVATLRKPNHNISYNSDELLSFQNAINKGVIDISKAPSMKDTFIIMKKEHMSYGQTCQGDSGGPQFVKRGNFHSLISITQGTHHRLVGPQKVTNNDKCTAEDSNNTYIYPYLSWIVDKLDAGEKLLY</sequence>
<reference evidence="4 5" key="1">
    <citation type="submission" date="2019-10" db="EMBL/GenBank/DDBJ databases">
        <title>New species of Slilvanegrellaceae.</title>
        <authorList>
            <person name="Pitt A."/>
            <person name="Hahn M.W."/>
        </authorList>
    </citation>
    <scope>NUCLEOTIDE SEQUENCE [LARGE SCALE GENOMIC DNA]</scope>
    <source>
        <strain evidence="4 5">SP-Ram-0.45-NSY-1</strain>
    </source>
</reference>
<evidence type="ECO:0000313" key="4">
    <source>
        <dbReference type="EMBL" id="KAB8038952.1"/>
    </source>
</evidence>
<feature type="domain" description="Peptidase S1" evidence="3">
    <location>
        <begin position="47"/>
        <end position="320"/>
    </location>
</feature>
<evidence type="ECO:0000256" key="2">
    <source>
        <dbReference type="ARBA" id="ARBA00023157"/>
    </source>
</evidence>
<dbReference type="PRINTS" id="PR00722">
    <property type="entry name" value="CHYMOTRYPSIN"/>
</dbReference>
<dbReference type="EMBL" id="WFLM01000003">
    <property type="protein sequence ID" value="KAB8038952.1"/>
    <property type="molecule type" value="Genomic_DNA"/>
</dbReference>
<dbReference type="GO" id="GO:0004252">
    <property type="term" value="F:serine-type endopeptidase activity"/>
    <property type="evidence" value="ECO:0007669"/>
    <property type="project" value="InterPro"/>
</dbReference>
<dbReference type="PROSITE" id="PS51257">
    <property type="entry name" value="PROKAR_LIPOPROTEIN"/>
    <property type="match status" value="1"/>
</dbReference>
<keyword evidence="4" id="KW-0378">Hydrolase</keyword>
<organism evidence="4 5">
    <name type="scientific">Silvanigrella paludirubra</name>
    <dbReference type="NCBI Taxonomy" id="2499159"/>
    <lineage>
        <taxon>Bacteria</taxon>
        <taxon>Pseudomonadati</taxon>
        <taxon>Bdellovibrionota</taxon>
        <taxon>Oligoflexia</taxon>
        <taxon>Silvanigrellales</taxon>
        <taxon>Silvanigrellaceae</taxon>
        <taxon>Silvanigrella</taxon>
    </lineage>
</organism>
<gene>
    <name evidence="4" type="ORF">GCL60_08825</name>
</gene>
<dbReference type="InterPro" id="IPR043504">
    <property type="entry name" value="Peptidase_S1_PA_chymotrypsin"/>
</dbReference>
<dbReference type="InterPro" id="IPR050430">
    <property type="entry name" value="Peptidase_S1"/>
</dbReference>
<keyword evidence="5" id="KW-1185">Reference proteome</keyword>
<dbReference type="RefSeq" id="WP_153420349.1">
    <property type="nucleotide sequence ID" value="NZ_WFLM01000003.1"/>
</dbReference>
<accession>A0A6N6VS48</accession>
<evidence type="ECO:0000259" key="3">
    <source>
        <dbReference type="PROSITE" id="PS50240"/>
    </source>
</evidence>
<dbReference type="InterPro" id="IPR001254">
    <property type="entry name" value="Trypsin_dom"/>
</dbReference>
<dbReference type="Pfam" id="PF00089">
    <property type="entry name" value="Trypsin"/>
    <property type="match status" value="1"/>
</dbReference>
<protein>
    <submittedName>
        <fullName evidence="4">Trypsin-like serine protease</fullName>
    </submittedName>
</protein>
<dbReference type="PANTHER" id="PTHR24276">
    <property type="entry name" value="POLYSERASE-RELATED"/>
    <property type="match status" value="1"/>
</dbReference>
<dbReference type="InterPro" id="IPR009003">
    <property type="entry name" value="Peptidase_S1_PA"/>
</dbReference>
<keyword evidence="2" id="KW-1015">Disulfide bond</keyword>
<dbReference type="PROSITE" id="PS50240">
    <property type="entry name" value="TRYPSIN_DOM"/>
    <property type="match status" value="1"/>
</dbReference>
<dbReference type="AlphaFoldDB" id="A0A6N6VS48"/>
<keyword evidence="4" id="KW-0645">Protease</keyword>
<dbReference type="SMART" id="SM00020">
    <property type="entry name" value="Tryp_SPc"/>
    <property type="match status" value="1"/>
</dbReference>
<dbReference type="GO" id="GO:0006508">
    <property type="term" value="P:proteolysis"/>
    <property type="evidence" value="ECO:0007669"/>
    <property type="project" value="UniProtKB-KW"/>
</dbReference>
<dbReference type="InterPro" id="IPR001314">
    <property type="entry name" value="Peptidase_S1A"/>
</dbReference>
<comment type="caution">
    <text evidence="4">The sequence shown here is derived from an EMBL/GenBank/DDBJ whole genome shotgun (WGS) entry which is preliminary data.</text>
</comment>
<proteinExistence type="inferred from homology"/>
<dbReference type="SUPFAM" id="SSF50494">
    <property type="entry name" value="Trypsin-like serine proteases"/>
    <property type="match status" value="1"/>
</dbReference>
<dbReference type="PROSITE" id="PS00134">
    <property type="entry name" value="TRYPSIN_HIS"/>
    <property type="match status" value="1"/>
</dbReference>
<dbReference type="InterPro" id="IPR018114">
    <property type="entry name" value="TRYPSIN_HIS"/>
</dbReference>
<dbReference type="OrthoDB" id="5294294at2"/>
<dbReference type="PANTHER" id="PTHR24276:SF98">
    <property type="entry name" value="FI18310P1-RELATED"/>
    <property type="match status" value="1"/>
</dbReference>
<comment type="similarity">
    <text evidence="1">Belongs to the peptidase S1 family.</text>
</comment>
<dbReference type="Proteomes" id="UP000437748">
    <property type="component" value="Unassembled WGS sequence"/>
</dbReference>
<evidence type="ECO:0000313" key="5">
    <source>
        <dbReference type="Proteomes" id="UP000437748"/>
    </source>
</evidence>